<name>A0A3T1D2L7_9BACL</name>
<dbReference type="KEGG" id="cohn:KCTCHS21_17520"/>
<dbReference type="AlphaFoldDB" id="A0A3T1D2L7"/>
<evidence type="ECO:0000313" key="1">
    <source>
        <dbReference type="EMBL" id="BBI32353.1"/>
    </source>
</evidence>
<organism evidence="1 2">
    <name type="scientific">Cohnella abietis</name>
    <dbReference type="NCBI Taxonomy" id="2507935"/>
    <lineage>
        <taxon>Bacteria</taxon>
        <taxon>Bacillati</taxon>
        <taxon>Bacillota</taxon>
        <taxon>Bacilli</taxon>
        <taxon>Bacillales</taxon>
        <taxon>Paenibacillaceae</taxon>
        <taxon>Cohnella</taxon>
    </lineage>
</organism>
<proteinExistence type="predicted"/>
<keyword evidence="2" id="KW-1185">Reference proteome</keyword>
<protein>
    <submittedName>
        <fullName evidence="1">Uncharacterized protein</fullName>
    </submittedName>
</protein>
<dbReference type="RefSeq" id="WP_130606819.1">
    <property type="nucleotide sequence ID" value="NZ_AP019400.1"/>
</dbReference>
<reference evidence="1 2" key="1">
    <citation type="submission" date="2019-01" db="EMBL/GenBank/DDBJ databases">
        <title>Complete genome sequence of Cohnella hallensis HS21 isolated from Korean fir (Abies koreana) rhizospheric soil.</title>
        <authorList>
            <person name="Jiang L."/>
            <person name="Kang S.W."/>
            <person name="Kim S."/>
            <person name="Jung J."/>
            <person name="Kim C.Y."/>
            <person name="Kim D.H."/>
            <person name="Kim S.W."/>
            <person name="Lee J."/>
        </authorList>
    </citation>
    <scope>NUCLEOTIDE SEQUENCE [LARGE SCALE GENOMIC DNA]</scope>
    <source>
        <strain evidence="1 2">HS21</strain>
    </source>
</reference>
<dbReference type="OrthoDB" id="2305864at2"/>
<evidence type="ECO:0000313" key="2">
    <source>
        <dbReference type="Proteomes" id="UP000289856"/>
    </source>
</evidence>
<sequence length="79" mass="9195">MDYKAFFSDVMLWIGQANQAASRYGMESPDFWKWVADSSGKLCKKYQDNRLAIKQMVMLIEWLEEVHDKGKNRKAGDST</sequence>
<dbReference type="EMBL" id="AP019400">
    <property type="protein sequence ID" value="BBI32353.1"/>
    <property type="molecule type" value="Genomic_DNA"/>
</dbReference>
<accession>A0A3T1D2L7</accession>
<gene>
    <name evidence="1" type="ORF">KCTCHS21_17520</name>
</gene>
<dbReference type="Proteomes" id="UP000289856">
    <property type="component" value="Chromosome"/>
</dbReference>